<feature type="region of interest" description="Disordered" evidence="1">
    <location>
        <begin position="23"/>
        <end position="56"/>
    </location>
</feature>
<feature type="region of interest" description="Disordered" evidence="1">
    <location>
        <begin position="76"/>
        <end position="108"/>
    </location>
</feature>
<dbReference type="EMBL" id="RQTK01000300">
    <property type="protein sequence ID" value="RUS82144.1"/>
    <property type="molecule type" value="Genomic_DNA"/>
</dbReference>
<gene>
    <name evidence="3" type="ORF">EGW08_010078</name>
</gene>
<sequence length="295" mass="33032">MKIMAKQHSAHEVLLMLEEEDFEEAEVILTPPGNGEGSDEDSGDEDQGGSFDNPPAAQLNAAATLWLLRRGGTLDRADDSDDNGLSKDDEDSNDALDPVPTKREKRAPVKRLWRKEDLTPKQKECIDLQPPSFLSKDLSPTQLFELFFDDEVIEDIVTLTTKYASEEEGDHGFTQIMNICVDKSTVPYYGRNSSKRYIRGKPIRFGYTQWVLPKDNGYIVQFEPYCGADMKMKAELGLGGSVVMDLLAELPEELPFKLYIDNFFTVLPLLKALSEKGIGAACTIRTNRVEKCPVD</sequence>
<dbReference type="PANTHER" id="PTHR47055:SF3">
    <property type="entry name" value="PHORBOL-ESTER_DAG-TYPE DOMAIN-CONTAINING PROTEIN"/>
    <property type="match status" value="1"/>
</dbReference>
<organism evidence="3 4">
    <name type="scientific">Elysia chlorotica</name>
    <name type="common">Eastern emerald elysia</name>
    <name type="synonym">Sea slug</name>
    <dbReference type="NCBI Taxonomy" id="188477"/>
    <lineage>
        <taxon>Eukaryota</taxon>
        <taxon>Metazoa</taxon>
        <taxon>Spiralia</taxon>
        <taxon>Lophotrochozoa</taxon>
        <taxon>Mollusca</taxon>
        <taxon>Gastropoda</taxon>
        <taxon>Heterobranchia</taxon>
        <taxon>Euthyneura</taxon>
        <taxon>Panpulmonata</taxon>
        <taxon>Sacoglossa</taxon>
        <taxon>Placobranchoidea</taxon>
        <taxon>Plakobranchidae</taxon>
        <taxon>Elysia</taxon>
    </lineage>
</organism>
<dbReference type="OrthoDB" id="6370142at2759"/>
<name>A0A433TKQ8_ELYCH</name>
<feature type="compositionally biased region" description="Acidic residues" evidence="1">
    <location>
        <begin position="37"/>
        <end position="47"/>
    </location>
</feature>
<evidence type="ECO:0000259" key="2">
    <source>
        <dbReference type="Pfam" id="PF13843"/>
    </source>
</evidence>
<evidence type="ECO:0000256" key="1">
    <source>
        <dbReference type="SAM" id="MobiDB-lite"/>
    </source>
</evidence>
<accession>A0A433TKQ8</accession>
<dbReference type="InterPro" id="IPR029526">
    <property type="entry name" value="PGBD"/>
</dbReference>
<evidence type="ECO:0000313" key="4">
    <source>
        <dbReference type="Proteomes" id="UP000271974"/>
    </source>
</evidence>
<evidence type="ECO:0000313" key="3">
    <source>
        <dbReference type="EMBL" id="RUS82144.1"/>
    </source>
</evidence>
<feature type="domain" description="PiggyBac transposable element-derived protein" evidence="2">
    <location>
        <begin position="178"/>
        <end position="293"/>
    </location>
</feature>
<protein>
    <recommendedName>
        <fullName evidence="2">PiggyBac transposable element-derived protein domain-containing protein</fullName>
    </recommendedName>
</protein>
<reference evidence="3 4" key="1">
    <citation type="submission" date="2019-01" db="EMBL/GenBank/DDBJ databases">
        <title>A draft genome assembly of the solar-powered sea slug Elysia chlorotica.</title>
        <authorList>
            <person name="Cai H."/>
            <person name="Li Q."/>
            <person name="Fang X."/>
            <person name="Li J."/>
            <person name="Curtis N.E."/>
            <person name="Altenburger A."/>
            <person name="Shibata T."/>
            <person name="Feng M."/>
            <person name="Maeda T."/>
            <person name="Schwartz J.A."/>
            <person name="Shigenobu S."/>
            <person name="Lundholm N."/>
            <person name="Nishiyama T."/>
            <person name="Yang H."/>
            <person name="Hasebe M."/>
            <person name="Li S."/>
            <person name="Pierce S.K."/>
            <person name="Wang J."/>
        </authorList>
    </citation>
    <scope>NUCLEOTIDE SEQUENCE [LARGE SCALE GENOMIC DNA]</scope>
    <source>
        <strain evidence="3">EC2010</strain>
        <tissue evidence="3">Whole organism of an adult</tissue>
    </source>
</reference>
<feature type="compositionally biased region" description="Acidic residues" evidence="1">
    <location>
        <begin position="78"/>
        <end position="94"/>
    </location>
</feature>
<dbReference type="STRING" id="188477.A0A433TKQ8"/>
<dbReference type="Pfam" id="PF13843">
    <property type="entry name" value="DDE_Tnp_1_7"/>
    <property type="match status" value="1"/>
</dbReference>
<dbReference type="PANTHER" id="PTHR47055">
    <property type="entry name" value="DDE_TNP_1_7 DOMAIN-CONTAINING PROTEIN"/>
    <property type="match status" value="1"/>
</dbReference>
<keyword evidence="4" id="KW-1185">Reference proteome</keyword>
<comment type="caution">
    <text evidence="3">The sequence shown here is derived from an EMBL/GenBank/DDBJ whole genome shotgun (WGS) entry which is preliminary data.</text>
</comment>
<dbReference type="Proteomes" id="UP000271974">
    <property type="component" value="Unassembled WGS sequence"/>
</dbReference>
<dbReference type="GO" id="GO:0043565">
    <property type="term" value="F:sequence-specific DNA binding"/>
    <property type="evidence" value="ECO:0007669"/>
    <property type="project" value="TreeGrafter"/>
</dbReference>
<proteinExistence type="predicted"/>
<dbReference type="AlphaFoldDB" id="A0A433TKQ8"/>
<dbReference type="InterPro" id="IPR052638">
    <property type="entry name" value="PiggyBac_TE-derived"/>
</dbReference>